<organism evidence="4 5">
    <name type="scientific">Frankliniella fusca</name>
    <dbReference type="NCBI Taxonomy" id="407009"/>
    <lineage>
        <taxon>Eukaryota</taxon>
        <taxon>Metazoa</taxon>
        <taxon>Ecdysozoa</taxon>
        <taxon>Arthropoda</taxon>
        <taxon>Hexapoda</taxon>
        <taxon>Insecta</taxon>
        <taxon>Pterygota</taxon>
        <taxon>Neoptera</taxon>
        <taxon>Paraneoptera</taxon>
        <taxon>Thysanoptera</taxon>
        <taxon>Terebrantia</taxon>
        <taxon>Thripoidea</taxon>
        <taxon>Thripidae</taxon>
        <taxon>Frankliniella</taxon>
    </lineage>
</organism>
<dbReference type="PROSITE" id="PS51741">
    <property type="entry name" value="F_BAR"/>
    <property type="match status" value="1"/>
</dbReference>
<feature type="region of interest" description="Disordered" evidence="2">
    <location>
        <begin position="35"/>
        <end position="106"/>
    </location>
</feature>
<evidence type="ECO:0000256" key="2">
    <source>
        <dbReference type="SAM" id="MobiDB-lite"/>
    </source>
</evidence>
<dbReference type="GO" id="GO:0016301">
    <property type="term" value="F:kinase activity"/>
    <property type="evidence" value="ECO:0007669"/>
    <property type="project" value="UniProtKB-KW"/>
</dbReference>
<evidence type="ECO:0000313" key="4">
    <source>
        <dbReference type="EMBL" id="KAK3928563.1"/>
    </source>
</evidence>
<dbReference type="InterPro" id="IPR031160">
    <property type="entry name" value="F_BAR_dom"/>
</dbReference>
<keyword evidence="4" id="KW-0808">Transferase</keyword>
<dbReference type="Gene3D" id="1.20.1270.60">
    <property type="entry name" value="Arfaptin homology (AH) domain/BAR domain"/>
    <property type="match status" value="1"/>
</dbReference>
<keyword evidence="4" id="KW-0418">Kinase</keyword>
<evidence type="ECO:0000256" key="1">
    <source>
        <dbReference type="PROSITE-ProRule" id="PRU01077"/>
    </source>
</evidence>
<feature type="domain" description="F-BAR" evidence="3">
    <location>
        <begin position="1"/>
        <end position="240"/>
    </location>
</feature>
<evidence type="ECO:0000313" key="5">
    <source>
        <dbReference type="Proteomes" id="UP001219518"/>
    </source>
</evidence>
<reference evidence="4" key="1">
    <citation type="submission" date="2021-07" db="EMBL/GenBank/DDBJ databases">
        <authorList>
            <person name="Catto M.A."/>
            <person name="Jacobson A."/>
            <person name="Kennedy G."/>
            <person name="Labadie P."/>
            <person name="Hunt B.G."/>
            <person name="Srinivasan R."/>
        </authorList>
    </citation>
    <scope>NUCLEOTIDE SEQUENCE</scope>
    <source>
        <strain evidence="4">PL_HMW_Pooled</strain>
        <tissue evidence="4">Head</tissue>
    </source>
</reference>
<dbReference type="SUPFAM" id="SSF103657">
    <property type="entry name" value="BAR/IMD domain-like"/>
    <property type="match status" value="1"/>
</dbReference>
<dbReference type="EMBL" id="JAHWGI010001337">
    <property type="protein sequence ID" value="KAK3928563.1"/>
    <property type="molecule type" value="Genomic_DNA"/>
</dbReference>
<keyword evidence="5" id="KW-1185">Reference proteome</keyword>
<reference evidence="4" key="2">
    <citation type="journal article" date="2023" name="BMC Genomics">
        <title>Pest status, molecular evolution, and epigenetic factors derived from the genome assembly of Frankliniella fusca, a thysanopteran phytovirus vector.</title>
        <authorList>
            <person name="Catto M.A."/>
            <person name="Labadie P.E."/>
            <person name="Jacobson A.L."/>
            <person name="Kennedy G.G."/>
            <person name="Srinivasan R."/>
            <person name="Hunt B.G."/>
        </authorList>
    </citation>
    <scope>NUCLEOTIDE SEQUENCE</scope>
    <source>
        <strain evidence="4">PL_HMW_Pooled</strain>
    </source>
</reference>
<name>A0AAE1LQQ4_9NEOP</name>
<dbReference type="AlphaFoldDB" id="A0AAE1LQQ4"/>
<dbReference type="InterPro" id="IPR027267">
    <property type="entry name" value="AH/BAR_dom_sf"/>
</dbReference>
<dbReference type="Proteomes" id="UP001219518">
    <property type="component" value="Unassembled WGS sequence"/>
</dbReference>
<gene>
    <name evidence="4" type="ORF">KUF71_016810</name>
</gene>
<feature type="region of interest" description="Disordered" evidence="2">
    <location>
        <begin position="416"/>
        <end position="436"/>
    </location>
</feature>
<accession>A0AAE1LQQ4</accession>
<feature type="compositionally biased region" description="Acidic residues" evidence="2">
    <location>
        <begin position="43"/>
        <end position="71"/>
    </location>
</feature>
<comment type="caution">
    <text evidence="4">The sequence shown here is derived from an EMBL/GenBank/DDBJ whole genome shotgun (WGS) entry which is preliminary data.</text>
</comment>
<keyword evidence="1" id="KW-0175">Coiled coil</keyword>
<feature type="compositionally biased region" description="Basic and acidic residues" evidence="2">
    <location>
        <begin position="72"/>
        <end position="106"/>
    </location>
</feature>
<protein>
    <submittedName>
        <fullName evidence="4">Tyrosine-protein kinase Fer</fullName>
    </submittedName>
</protein>
<evidence type="ECO:0000259" key="3">
    <source>
        <dbReference type="PROSITE" id="PS51741"/>
    </source>
</evidence>
<proteinExistence type="predicted"/>
<sequence>MLCITLSRIGTTVVVVSSLRASCDDYMRWLKLRSKKRRGKWGEEEEEEGDKEEEEEEEEEDEEDEEDEEEEKEKKKEEEEEKQTRDEGTEAGRGGGEKGGKGEMELSEDVARKKAEYTKALEAYKIARGRFEEHYIKAGRGGRKLEDVSAKYQNACRKLHLTHNEYVLLLSEASEFERDFRTVLLPGLLECQQALQEGFVSSWRSVLQELAKYSNLSDDRFKEIQNRMISCTEQVRPSEEYKDFTEKHKTCPANPVNFSFDESLVEDTSGSLVANALAVDNLTIDWLRNKQIDLEARLRDIQERQAALRTAAVGAETNGGSTPEVHRLAILDTVRKELNEVRCEEHKISRQAEVIKGALASLGCEEAPPGCDIPSMETSFIDTSEQLQDESSLAHKRLFAQQRLVSILRKPFRRKSVPTSPVAGRRINHEDGVGGGVSNGAMDMGEGDMEQLVRAVVDFEDEPMLHCSAVTEVNDGRGLDLSPSSPHRFLMNNQECVPDQPSNPCLVLNSLNCDMVS</sequence>